<evidence type="ECO:0000313" key="3">
    <source>
        <dbReference type="EMBL" id="QHQ60555.1"/>
    </source>
</evidence>
<dbReference type="EMBL" id="CP048000">
    <property type="protein sequence ID" value="QHQ60555.1"/>
    <property type="molecule type" value="Genomic_DNA"/>
</dbReference>
<dbReference type="PROSITE" id="PS51737">
    <property type="entry name" value="RECOMBINASE_DNA_BIND"/>
    <property type="match status" value="1"/>
</dbReference>
<gene>
    <name evidence="3" type="ORF">Ana3638_07050</name>
</gene>
<dbReference type="InterPro" id="IPR006119">
    <property type="entry name" value="Resolv_N"/>
</dbReference>
<evidence type="ECO:0000259" key="1">
    <source>
        <dbReference type="PROSITE" id="PS51736"/>
    </source>
</evidence>
<feature type="domain" description="Recombinase" evidence="2">
    <location>
        <begin position="157"/>
        <end position="283"/>
    </location>
</feature>
<accession>A0A6P1TLM5</accession>
<dbReference type="Gene3D" id="3.90.1750.20">
    <property type="entry name" value="Putative Large Serine Recombinase, Chain B, Domain 2"/>
    <property type="match status" value="1"/>
</dbReference>
<organism evidence="3 4">
    <name type="scientific">Anaerocolumna sedimenticola</name>
    <dbReference type="NCBI Taxonomy" id="2696063"/>
    <lineage>
        <taxon>Bacteria</taxon>
        <taxon>Bacillati</taxon>
        <taxon>Bacillota</taxon>
        <taxon>Clostridia</taxon>
        <taxon>Lachnospirales</taxon>
        <taxon>Lachnospiraceae</taxon>
        <taxon>Anaerocolumna</taxon>
    </lineage>
</organism>
<dbReference type="InterPro" id="IPR011109">
    <property type="entry name" value="DNA_bind_recombinase_dom"/>
</dbReference>
<sequence>MKVAAYCRVSTETDDQLNSLENQKIFFNDYINRNPGWELSKIYVDEGITGTSIKKRFAFLHMLRDAQSHEFELVLTKEISRFARNTLDSIYYTRMLKNLGIGIIFLNDNINTLDKDAELRLTILASIAQEESRKTSDRVKWGQKRSMERGVVFGTNMLGYDLRNGKLYINEGEAETVRLIFNKFVKEKKGTHVIARELSEAGIPTASGKNKWYGAVILKILKNEKYCGDLIQKKTYTPDYLDHEKKYNHGEEDLITIYNHHEPIIERELFCQAQAELKQRLLLPGEKKKYTNRYCFSGLINCGICGHSYVSRSKKLKDQGVYRYWRCYEAVQRGKQHTDSNGNIKGCNNSTITEEDLKFILKDLIQKLNIDKEELLSNVYRIFKKTVNEDYKSTEPKQIQEKLQKNILKKQYLIDLYLSNEITETDYNVLKQKYETTISQLRRELEKRIQKDKDTNQITSEVKKKKVLDDIRQILFPVINGLEWNDIFYHNILDKINIYRIEDTENSDVTYAEVYLKGIHNSFTYQINKSNSSFQSRGRYRRTGTYGNR</sequence>
<dbReference type="Gene3D" id="3.40.50.1390">
    <property type="entry name" value="Resolvase, N-terminal catalytic domain"/>
    <property type="match status" value="1"/>
</dbReference>
<reference evidence="3 4" key="1">
    <citation type="submission" date="2020-01" db="EMBL/GenBank/DDBJ databases">
        <title>Genome analysis of Anaerocolumna sp. CBA3638.</title>
        <authorList>
            <person name="Kim J."/>
            <person name="Roh S.W."/>
        </authorList>
    </citation>
    <scope>NUCLEOTIDE SEQUENCE [LARGE SCALE GENOMIC DNA]</scope>
    <source>
        <strain evidence="3 4">CBA3638</strain>
    </source>
</reference>
<dbReference type="GO" id="GO:0003677">
    <property type="term" value="F:DNA binding"/>
    <property type="evidence" value="ECO:0007669"/>
    <property type="project" value="InterPro"/>
</dbReference>
<keyword evidence="4" id="KW-1185">Reference proteome</keyword>
<dbReference type="Pfam" id="PF07508">
    <property type="entry name" value="Recombinase"/>
    <property type="match status" value="1"/>
</dbReference>
<evidence type="ECO:0000313" key="4">
    <source>
        <dbReference type="Proteomes" id="UP000464314"/>
    </source>
</evidence>
<feature type="domain" description="Resolvase/invertase-type recombinase catalytic" evidence="1">
    <location>
        <begin position="2"/>
        <end position="150"/>
    </location>
</feature>
<dbReference type="GO" id="GO:0000150">
    <property type="term" value="F:DNA strand exchange activity"/>
    <property type="evidence" value="ECO:0007669"/>
    <property type="project" value="InterPro"/>
</dbReference>
<dbReference type="InterPro" id="IPR038109">
    <property type="entry name" value="DNA_bind_recomb_sf"/>
</dbReference>
<dbReference type="PANTHER" id="PTHR30461:SF23">
    <property type="entry name" value="DNA RECOMBINASE-RELATED"/>
    <property type="match status" value="1"/>
</dbReference>
<dbReference type="KEGG" id="anr:Ana3638_07050"/>
<dbReference type="PANTHER" id="PTHR30461">
    <property type="entry name" value="DNA-INVERTASE FROM LAMBDOID PROPHAGE"/>
    <property type="match status" value="1"/>
</dbReference>
<dbReference type="RefSeq" id="WP_161837391.1">
    <property type="nucleotide sequence ID" value="NZ_CP048000.1"/>
</dbReference>
<dbReference type="CDD" id="cd00338">
    <property type="entry name" value="Ser_Recombinase"/>
    <property type="match status" value="1"/>
</dbReference>
<dbReference type="Pfam" id="PF13408">
    <property type="entry name" value="Zn_ribbon_recom"/>
    <property type="match status" value="1"/>
</dbReference>
<dbReference type="InterPro" id="IPR025827">
    <property type="entry name" value="Zn_ribbon_recom_dom"/>
</dbReference>
<protein>
    <submittedName>
        <fullName evidence="3">Recombinase family protein</fullName>
    </submittedName>
</protein>
<dbReference type="PROSITE" id="PS51736">
    <property type="entry name" value="RECOMBINASES_3"/>
    <property type="match status" value="1"/>
</dbReference>
<dbReference type="SUPFAM" id="SSF53041">
    <property type="entry name" value="Resolvase-like"/>
    <property type="match status" value="1"/>
</dbReference>
<dbReference type="AlphaFoldDB" id="A0A6P1TLM5"/>
<dbReference type="SMART" id="SM00857">
    <property type="entry name" value="Resolvase"/>
    <property type="match status" value="1"/>
</dbReference>
<name>A0A6P1TLM5_9FIRM</name>
<dbReference type="Proteomes" id="UP000464314">
    <property type="component" value="Chromosome"/>
</dbReference>
<dbReference type="InterPro" id="IPR036162">
    <property type="entry name" value="Resolvase-like_N_sf"/>
</dbReference>
<evidence type="ECO:0000259" key="2">
    <source>
        <dbReference type="PROSITE" id="PS51737"/>
    </source>
</evidence>
<dbReference type="InterPro" id="IPR050639">
    <property type="entry name" value="SSR_resolvase"/>
</dbReference>
<proteinExistence type="predicted"/>
<dbReference type="Pfam" id="PF00239">
    <property type="entry name" value="Resolvase"/>
    <property type="match status" value="1"/>
</dbReference>